<gene>
    <name evidence="2" type="ORF">HYPSUDRAFT_130814</name>
</gene>
<evidence type="ECO:0000313" key="2">
    <source>
        <dbReference type="EMBL" id="KJA27646.1"/>
    </source>
</evidence>
<reference evidence="3" key="1">
    <citation type="submission" date="2014-04" db="EMBL/GenBank/DDBJ databases">
        <title>Evolutionary Origins and Diversification of the Mycorrhizal Mutualists.</title>
        <authorList>
            <consortium name="DOE Joint Genome Institute"/>
            <consortium name="Mycorrhizal Genomics Consortium"/>
            <person name="Kohler A."/>
            <person name="Kuo A."/>
            <person name="Nagy L.G."/>
            <person name="Floudas D."/>
            <person name="Copeland A."/>
            <person name="Barry K.W."/>
            <person name="Cichocki N."/>
            <person name="Veneault-Fourrey C."/>
            <person name="LaButti K."/>
            <person name="Lindquist E.A."/>
            <person name="Lipzen A."/>
            <person name="Lundell T."/>
            <person name="Morin E."/>
            <person name="Murat C."/>
            <person name="Riley R."/>
            <person name="Ohm R."/>
            <person name="Sun H."/>
            <person name="Tunlid A."/>
            <person name="Henrissat B."/>
            <person name="Grigoriev I.V."/>
            <person name="Hibbett D.S."/>
            <person name="Martin F."/>
        </authorList>
    </citation>
    <scope>NUCLEOTIDE SEQUENCE [LARGE SCALE GENOMIC DNA]</scope>
    <source>
        <strain evidence="3">FD-334 SS-4</strain>
    </source>
</reference>
<keyword evidence="1" id="KW-0732">Signal</keyword>
<proteinExistence type="predicted"/>
<dbReference type="PANTHER" id="PTHR37475">
    <property type="entry name" value="ZYGOTE-SPECIFIC CLASS V COPY B GENE PROTEIN"/>
    <property type="match status" value="1"/>
</dbReference>
<organism evidence="2 3">
    <name type="scientific">Hypholoma sublateritium (strain FD-334 SS-4)</name>
    <dbReference type="NCBI Taxonomy" id="945553"/>
    <lineage>
        <taxon>Eukaryota</taxon>
        <taxon>Fungi</taxon>
        <taxon>Dikarya</taxon>
        <taxon>Basidiomycota</taxon>
        <taxon>Agaricomycotina</taxon>
        <taxon>Agaricomycetes</taxon>
        <taxon>Agaricomycetidae</taxon>
        <taxon>Agaricales</taxon>
        <taxon>Agaricineae</taxon>
        <taxon>Strophariaceae</taxon>
        <taxon>Hypholoma</taxon>
    </lineage>
</organism>
<name>A0A0D2PGG9_HYPSF</name>
<dbReference type="AlphaFoldDB" id="A0A0D2PGG9"/>
<dbReference type="PANTHER" id="PTHR37475:SF1">
    <property type="entry name" value="ZYGOTE-SPECIFIC PROTEIN"/>
    <property type="match status" value="1"/>
</dbReference>
<sequence>MRLAVLTTLAVGAATATAGPIAYGVCQTECNTVAEACYTAAGFTFGTVVAGPETPAVVLRCNAALGTCAHACATSALRAPTP</sequence>
<feature type="signal peptide" evidence="1">
    <location>
        <begin position="1"/>
        <end position="18"/>
    </location>
</feature>
<dbReference type="EMBL" id="KN817523">
    <property type="protein sequence ID" value="KJA27646.1"/>
    <property type="molecule type" value="Genomic_DNA"/>
</dbReference>
<feature type="chain" id="PRO_5002248532" evidence="1">
    <location>
        <begin position="19"/>
        <end position="82"/>
    </location>
</feature>
<keyword evidence="3" id="KW-1185">Reference proteome</keyword>
<accession>A0A0D2PGG9</accession>
<dbReference type="Proteomes" id="UP000054270">
    <property type="component" value="Unassembled WGS sequence"/>
</dbReference>
<protein>
    <submittedName>
        <fullName evidence="2">Uncharacterized protein</fullName>
    </submittedName>
</protein>
<dbReference type="STRING" id="945553.A0A0D2PGG9"/>
<evidence type="ECO:0000256" key="1">
    <source>
        <dbReference type="SAM" id="SignalP"/>
    </source>
</evidence>
<evidence type="ECO:0000313" key="3">
    <source>
        <dbReference type="Proteomes" id="UP000054270"/>
    </source>
</evidence>
<dbReference type="OrthoDB" id="10063670at2759"/>